<feature type="region of interest" description="Disordered" evidence="1">
    <location>
        <begin position="1"/>
        <end position="54"/>
    </location>
</feature>
<evidence type="ECO:0000313" key="3">
    <source>
        <dbReference type="Proteomes" id="UP000436016"/>
    </source>
</evidence>
<evidence type="ECO:0000256" key="1">
    <source>
        <dbReference type="SAM" id="MobiDB-lite"/>
    </source>
</evidence>
<accession>A0A6B0U6G4</accession>
<evidence type="ECO:0000313" key="2">
    <source>
        <dbReference type="EMBL" id="MXU66451.1"/>
    </source>
</evidence>
<comment type="caution">
    <text evidence="2">The sequence shown here is derived from an EMBL/GenBank/DDBJ whole genome shotgun (WGS) entry which is preliminary data.</text>
</comment>
<dbReference type="Proteomes" id="UP000436016">
    <property type="component" value="Unassembled WGS sequence"/>
</dbReference>
<organism evidence="2 3">
    <name type="scientific">Oceanomicrobium pacificus</name>
    <dbReference type="NCBI Taxonomy" id="2692916"/>
    <lineage>
        <taxon>Bacteria</taxon>
        <taxon>Pseudomonadati</taxon>
        <taxon>Pseudomonadota</taxon>
        <taxon>Alphaproteobacteria</taxon>
        <taxon>Rhodobacterales</taxon>
        <taxon>Paracoccaceae</taxon>
        <taxon>Oceanomicrobium</taxon>
    </lineage>
</organism>
<keyword evidence="3" id="KW-1185">Reference proteome</keyword>
<dbReference type="RefSeq" id="WP_160855962.1">
    <property type="nucleotide sequence ID" value="NZ_WUWG01000006.1"/>
</dbReference>
<dbReference type="Pfam" id="PF11748">
    <property type="entry name" value="DUF3306"/>
    <property type="match status" value="1"/>
</dbReference>
<gene>
    <name evidence="2" type="ORF">GSH16_13450</name>
</gene>
<feature type="compositionally biased region" description="Low complexity" evidence="1">
    <location>
        <begin position="42"/>
        <end position="54"/>
    </location>
</feature>
<sequence length="208" mass="22183">MSRRPDGSEGFAARWSRRKRAAPEARDSEDASTDLAAPESVADTAAADPAAWPDGQSEADLLQALDLPAPETVRDGASLQKFLSANVPLLLRQRAYRSLWRSQPVLANLDGLNDYDGDFTQTGVSDGVLKSAYRIGKGFLDDTTGPRPEEDPPDDPEEASEADVPEVEHSPAAPEPDADASPVTARRATGPRMRFTPVAGAEDDADGN</sequence>
<proteinExistence type="predicted"/>
<dbReference type="AlphaFoldDB" id="A0A6B0U6G4"/>
<name>A0A6B0U6G4_9RHOB</name>
<reference evidence="2 3" key="1">
    <citation type="submission" date="2019-12" db="EMBL/GenBank/DDBJ databases">
        <title>Strain KN286 was isolated from seawater, which was collected from Caroline Seamount in the tropical western Pacific.</title>
        <authorList>
            <person name="Wang Q."/>
        </authorList>
    </citation>
    <scope>NUCLEOTIDE SEQUENCE [LARGE SCALE GENOMIC DNA]</scope>
    <source>
        <strain evidence="2 3">KN286</strain>
    </source>
</reference>
<dbReference type="InterPro" id="IPR021735">
    <property type="entry name" value="DUF3306"/>
</dbReference>
<dbReference type="EMBL" id="WUWG01000006">
    <property type="protein sequence ID" value="MXU66451.1"/>
    <property type="molecule type" value="Genomic_DNA"/>
</dbReference>
<protein>
    <submittedName>
        <fullName evidence="2">DUF3306 domain-containing protein</fullName>
    </submittedName>
</protein>
<feature type="region of interest" description="Disordered" evidence="1">
    <location>
        <begin position="138"/>
        <end position="208"/>
    </location>
</feature>
<feature type="compositionally biased region" description="Acidic residues" evidence="1">
    <location>
        <begin position="151"/>
        <end position="165"/>
    </location>
</feature>